<dbReference type="InterPro" id="IPR050166">
    <property type="entry name" value="ABC_transporter_ATP-bind"/>
</dbReference>
<gene>
    <name evidence="7" type="ORF">HB776_02495</name>
</gene>
<feature type="domain" description="ABC transporter" evidence="6">
    <location>
        <begin position="23"/>
        <end position="254"/>
    </location>
</feature>
<evidence type="ECO:0000256" key="5">
    <source>
        <dbReference type="ARBA" id="ARBA00024722"/>
    </source>
</evidence>
<dbReference type="PANTHER" id="PTHR42788:SF13">
    <property type="entry name" value="ALIPHATIC SULFONATES IMPORT ATP-BINDING PROTEIN SSUB"/>
    <property type="match status" value="1"/>
</dbReference>
<dbReference type="RefSeq" id="WP_184514786.1">
    <property type="nucleotide sequence ID" value="NZ_CP050292.1"/>
</dbReference>
<comment type="similarity">
    <text evidence="1">Belongs to the ABC transporter superfamily.</text>
</comment>
<evidence type="ECO:0000256" key="4">
    <source>
        <dbReference type="ARBA" id="ARBA00022840"/>
    </source>
</evidence>
<dbReference type="EMBL" id="CP050292">
    <property type="protein sequence ID" value="QND70231.1"/>
    <property type="molecule type" value="Genomic_DNA"/>
</dbReference>
<reference evidence="8" key="1">
    <citation type="journal article" date="2020" name="Mol. Plant Microbe">
        <title>Rhizobial microsymbionts of the narrowly endemic Oxytropis species growing in Kamchatka are characterized by significant genetic diversity and possess a set of genes that are associated with T3SS and T6SS secretion systems and can affect the development of symbiosis.</title>
        <authorList>
            <person name="Safronova V."/>
            <person name="Guro P."/>
            <person name="Sazanova A."/>
            <person name="Kuznetsova I."/>
            <person name="Belimov A."/>
            <person name="Yakubov V."/>
            <person name="Chirak E."/>
            <person name="Afonin A."/>
            <person name="Gogolev Y."/>
            <person name="Andronov E."/>
            <person name="Tikhonovich I."/>
        </authorList>
    </citation>
    <scope>NUCLEOTIDE SEQUENCE [LARGE SCALE GENOMIC DNA]</scope>
    <source>
        <strain evidence="8">581</strain>
    </source>
</reference>
<keyword evidence="3" id="KW-0547">Nucleotide-binding</keyword>
<dbReference type="CDD" id="cd03293">
    <property type="entry name" value="ABC_NrtD_SsuB_transporters"/>
    <property type="match status" value="1"/>
</dbReference>
<evidence type="ECO:0000259" key="6">
    <source>
        <dbReference type="PROSITE" id="PS50893"/>
    </source>
</evidence>
<organism evidence="7 8">
    <name type="scientific">Tardiphaga robiniae</name>
    <dbReference type="NCBI Taxonomy" id="943830"/>
    <lineage>
        <taxon>Bacteria</taxon>
        <taxon>Pseudomonadati</taxon>
        <taxon>Pseudomonadota</taxon>
        <taxon>Alphaproteobacteria</taxon>
        <taxon>Hyphomicrobiales</taxon>
        <taxon>Nitrobacteraceae</taxon>
        <taxon>Tardiphaga</taxon>
    </lineage>
</organism>
<dbReference type="GO" id="GO:0016887">
    <property type="term" value="F:ATP hydrolysis activity"/>
    <property type="evidence" value="ECO:0007669"/>
    <property type="project" value="InterPro"/>
</dbReference>
<comment type="function">
    <text evidence="5">Involved in beta-(1--&gt;2)glucan export. Transmembrane domains (TMD) form a pore in the inner membrane and the ATP-binding domain (NBD) is responsible for energy generation.</text>
</comment>
<evidence type="ECO:0000256" key="2">
    <source>
        <dbReference type="ARBA" id="ARBA00022448"/>
    </source>
</evidence>
<evidence type="ECO:0000256" key="3">
    <source>
        <dbReference type="ARBA" id="ARBA00022741"/>
    </source>
</evidence>
<dbReference type="PANTHER" id="PTHR42788">
    <property type="entry name" value="TAURINE IMPORT ATP-BINDING PROTEIN-RELATED"/>
    <property type="match status" value="1"/>
</dbReference>
<sequence>MTAIDRRERAPEVVAHDVDEVAVNLSGVEHWFKGPFGRVQTLKDIDIQIKAGEFFSLLGPSGCGKSTLLNIVSGFIEAKAGDVMVFDKAVAGPSADRGVIFQSYALFRWLTVLKNVEFALYRRRLPKAERADVALQYLDLVGLKEFRHYYPYQLSGGMKQRVAIARALAADPKILLMDEPFAALDAQMREMLQQELLEIWQRTRKTVIFITHSIDEAIFLSTSICVMSANPGRVKALLRNDLPQPRADYRVRTTETFQENRQRIFELIQDELRPHRVHQAIS</sequence>
<name>A0A7G6TTZ9_9BRAD</name>
<dbReference type="Proteomes" id="UP000515291">
    <property type="component" value="Chromosome"/>
</dbReference>
<dbReference type="SUPFAM" id="SSF52540">
    <property type="entry name" value="P-loop containing nucleoside triphosphate hydrolases"/>
    <property type="match status" value="1"/>
</dbReference>
<protein>
    <submittedName>
        <fullName evidence="7">ABC transporter ATP-binding protein</fullName>
    </submittedName>
</protein>
<dbReference type="InterPro" id="IPR003439">
    <property type="entry name" value="ABC_transporter-like_ATP-bd"/>
</dbReference>
<evidence type="ECO:0000313" key="7">
    <source>
        <dbReference type="EMBL" id="QND70231.1"/>
    </source>
</evidence>
<accession>A0A7G6TTZ9</accession>
<dbReference type="InterPro" id="IPR003593">
    <property type="entry name" value="AAA+_ATPase"/>
</dbReference>
<evidence type="ECO:0000313" key="8">
    <source>
        <dbReference type="Proteomes" id="UP000515291"/>
    </source>
</evidence>
<dbReference type="InterPro" id="IPR017871">
    <property type="entry name" value="ABC_transporter-like_CS"/>
</dbReference>
<dbReference type="InterPro" id="IPR027417">
    <property type="entry name" value="P-loop_NTPase"/>
</dbReference>
<dbReference type="PROSITE" id="PS50893">
    <property type="entry name" value="ABC_TRANSPORTER_2"/>
    <property type="match status" value="1"/>
</dbReference>
<dbReference type="AlphaFoldDB" id="A0A7G6TTZ9"/>
<evidence type="ECO:0000256" key="1">
    <source>
        <dbReference type="ARBA" id="ARBA00005417"/>
    </source>
</evidence>
<dbReference type="GO" id="GO:0005524">
    <property type="term" value="F:ATP binding"/>
    <property type="evidence" value="ECO:0007669"/>
    <property type="project" value="UniProtKB-KW"/>
</dbReference>
<keyword evidence="4 7" id="KW-0067">ATP-binding</keyword>
<keyword evidence="2" id="KW-0813">Transport</keyword>
<proteinExistence type="inferred from homology"/>
<dbReference type="KEGG" id="trb:HB776_02495"/>
<dbReference type="Pfam" id="PF00005">
    <property type="entry name" value="ABC_tran"/>
    <property type="match status" value="1"/>
</dbReference>
<dbReference type="Gene3D" id="3.40.50.300">
    <property type="entry name" value="P-loop containing nucleotide triphosphate hydrolases"/>
    <property type="match status" value="1"/>
</dbReference>
<dbReference type="PROSITE" id="PS00211">
    <property type="entry name" value="ABC_TRANSPORTER_1"/>
    <property type="match status" value="1"/>
</dbReference>
<dbReference type="SMART" id="SM00382">
    <property type="entry name" value="AAA"/>
    <property type="match status" value="1"/>
</dbReference>